<gene>
    <name evidence="1" type="ORF">SAMN05878438_0840</name>
</gene>
<proteinExistence type="predicted"/>
<organism evidence="1 2">
    <name type="scientific">Vreelandella aquamarina</name>
    <dbReference type="NCBI Taxonomy" id="77097"/>
    <lineage>
        <taxon>Bacteria</taxon>
        <taxon>Pseudomonadati</taxon>
        <taxon>Pseudomonadota</taxon>
        <taxon>Gammaproteobacteria</taxon>
        <taxon>Oceanospirillales</taxon>
        <taxon>Halomonadaceae</taxon>
        <taxon>Vreelandella</taxon>
    </lineage>
</organism>
<accession>A0A1N6CUY1</accession>
<evidence type="ECO:0000313" key="2">
    <source>
        <dbReference type="Proteomes" id="UP000185024"/>
    </source>
</evidence>
<name>A0A1N6CUY1_9GAMM</name>
<dbReference type="GeneID" id="97276305"/>
<dbReference type="NCBIfam" id="TIGR02681">
    <property type="entry name" value="phage_pRha"/>
    <property type="match status" value="1"/>
</dbReference>
<dbReference type="InterPro" id="IPR014054">
    <property type="entry name" value="Phage_regulatory_Rha"/>
</dbReference>
<evidence type="ECO:0000313" key="1">
    <source>
        <dbReference type="EMBL" id="SIN62285.1"/>
    </source>
</evidence>
<dbReference type="Proteomes" id="UP000185024">
    <property type="component" value="Unassembled WGS sequence"/>
</dbReference>
<dbReference type="RefSeq" id="WP_083602218.1">
    <property type="nucleotide sequence ID" value="NZ_BJOI01000012.1"/>
</dbReference>
<sequence>MTAIATTQISNSPEDFIKSVQGALRTTSLKVAEAFGKRHTHVLRKIDELDCHKEFTSAHFWADVQTVTLGQGAKRESRVVEMDKDGFMFLVMGFTGHKAAQIKVAYINAFNWMAEKLGRAPTSVEDRKPLNRAVRTLANLRSAQGEAADYAGMWKLVNGYLGVPTIEDASQEQIDRAMMFVQDSIERETHKIIEGDYLARQTLPAPAATVIDYPLAQQWDKWKEHQLVGMDAGYHSDLRRLLAQLNEAACTGATLQIASIANAQEEFKALIHLCELRGIKGRHLSEKLAYIQNVLSAR</sequence>
<protein>
    <submittedName>
        <fullName evidence="1">Phage regulatory protein, rha family</fullName>
    </submittedName>
</protein>
<dbReference type="AlphaFoldDB" id="A0A1N6CUY1"/>
<dbReference type="EMBL" id="FSQX01000001">
    <property type="protein sequence ID" value="SIN62285.1"/>
    <property type="molecule type" value="Genomic_DNA"/>
</dbReference>
<reference evidence="1 2" key="1">
    <citation type="submission" date="2016-11" db="EMBL/GenBank/DDBJ databases">
        <authorList>
            <person name="Jaros S."/>
            <person name="Januszkiewicz K."/>
            <person name="Wedrychowicz H."/>
        </authorList>
    </citation>
    <scope>NUCLEOTIDE SEQUENCE [LARGE SCALE GENOMIC DNA]</scope>
    <source>
        <strain evidence="1 2">ACAM 239</strain>
    </source>
</reference>
<dbReference type="Pfam" id="PF09669">
    <property type="entry name" value="Phage_pRha"/>
    <property type="match status" value="1"/>
</dbReference>